<dbReference type="Pfam" id="PF12833">
    <property type="entry name" value="HTH_18"/>
    <property type="match status" value="1"/>
</dbReference>
<evidence type="ECO:0000313" key="5">
    <source>
        <dbReference type="EMBL" id="MCZ4553092.1"/>
    </source>
</evidence>
<dbReference type="Proteomes" id="UP001067235">
    <property type="component" value="Unassembled WGS sequence"/>
</dbReference>
<keyword evidence="2" id="KW-0238">DNA-binding</keyword>
<dbReference type="RefSeq" id="WP_301573727.1">
    <property type="nucleotide sequence ID" value="NZ_JAPWIE010000008.1"/>
</dbReference>
<dbReference type="PROSITE" id="PS01124">
    <property type="entry name" value="HTH_ARAC_FAMILY_2"/>
    <property type="match status" value="1"/>
</dbReference>
<evidence type="ECO:0000256" key="3">
    <source>
        <dbReference type="ARBA" id="ARBA00023163"/>
    </source>
</evidence>
<dbReference type="Gene3D" id="2.60.120.10">
    <property type="entry name" value="Jelly Rolls"/>
    <property type="match status" value="1"/>
</dbReference>
<dbReference type="EMBL" id="JAPWIE010000008">
    <property type="protein sequence ID" value="MCZ4553092.1"/>
    <property type="molecule type" value="Genomic_DNA"/>
</dbReference>
<keyword evidence="1" id="KW-0805">Transcription regulation</keyword>
<keyword evidence="3" id="KW-0804">Transcription</keyword>
<organism evidence="5 6">
    <name type="scientific">Gordonia rubripertincta</name>
    <name type="common">Rhodococcus corallinus</name>
    <dbReference type="NCBI Taxonomy" id="36822"/>
    <lineage>
        <taxon>Bacteria</taxon>
        <taxon>Bacillati</taxon>
        <taxon>Actinomycetota</taxon>
        <taxon>Actinomycetes</taxon>
        <taxon>Mycobacteriales</taxon>
        <taxon>Gordoniaceae</taxon>
        <taxon>Gordonia</taxon>
    </lineage>
</organism>
<dbReference type="InterPro" id="IPR018062">
    <property type="entry name" value="HTH_AraC-typ_CS"/>
</dbReference>
<comment type="caution">
    <text evidence="5">The sequence shown here is derived from an EMBL/GenBank/DDBJ whole genome shotgun (WGS) entry which is preliminary data.</text>
</comment>
<evidence type="ECO:0000313" key="6">
    <source>
        <dbReference type="Proteomes" id="UP001067235"/>
    </source>
</evidence>
<keyword evidence="6" id="KW-1185">Reference proteome</keyword>
<dbReference type="SUPFAM" id="SSF51182">
    <property type="entry name" value="RmlC-like cupins"/>
    <property type="match status" value="1"/>
</dbReference>
<protein>
    <submittedName>
        <fullName evidence="5">AraC family transcriptional regulator</fullName>
    </submittedName>
</protein>
<dbReference type="PANTHER" id="PTHR11019:SF199">
    <property type="entry name" value="HTH-TYPE TRANSCRIPTIONAL REGULATOR NIMR"/>
    <property type="match status" value="1"/>
</dbReference>
<dbReference type="Gene3D" id="1.10.10.60">
    <property type="entry name" value="Homeodomain-like"/>
    <property type="match status" value="1"/>
</dbReference>
<dbReference type="InterPro" id="IPR009057">
    <property type="entry name" value="Homeodomain-like_sf"/>
</dbReference>
<dbReference type="InterPro" id="IPR014710">
    <property type="entry name" value="RmlC-like_jellyroll"/>
</dbReference>
<gene>
    <name evidence="5" type="ORF">O4213_24100</name>
</gene>
<dbReference type="InterPro" id="IPR011051">
    <property type="entry name" value="RmlC_Cupin_sf"/>
</dbReference>
<evidence type="ECO:0000256" key="1">
    <source>
        <dbReference type="ARBA" id="ARBA00023015"/>
    </source>
</evidence>
<reference evidence="5" key="1">
    <citation type="submission" date="2022-12" db="EMBL/GenBank/DDBJ databases">
        <authorList>
            <person name="Krivoruchko A.V."/>
            <person name="Elkin A."/>
        </authorList>
    </citation>
    <scope>NUCLEOTIDE SEQUENCE</scope>
    <source>
        <strain evidence="5">IEGM 1388</strain>
    </source>
</reference>
<dbReference type="PANTHER" id="PTHR11019">
    <property type="entry name" value="HTH-TYPE TRANSCRIPTIONAL REGULATOR NIMR"/>
    <property type="match status" value="1"/>
</dbReference>
<evidence type="ECO:0000259" key="4">
    <source>
        <dbReference type="PROSITE" id="PS01124"/>
    </source>
</evidence>
<feature type="domain" description="HTH araC/xylS-type" evidence="4">
    <location>
        <begin position="176"/>
        <end position="273"/>
    </location>
</feature>
<dbReference type="Pfam" id="PF02311">
    <property type="entry name" value="AraC_binding"/>
    <property type="match status" value="1"/>
</dbReference>
<evidence type="ECO:0000256" key="2">
    <source>
        <dbReference type="ARBA" id="ARBA00023125"/>
    </source>
</evidence>
<accession>A0ABT4N1F3</accession>
<dbReference type="SUPFAM" id="SSF46689">
    <property type="entry name" value="Homeodomain-like"/>
    <property type="match status" value="1"/>
</dbReference>
<dbReference type="InterPro" id="IPR018060">
    <property type="entry name" value="HTH_AraC"/>
</dbReference>
<sequence length="281" mass="30862">MPSPPREPTGVGSWPRERGTVVRRASTVTDSTPLSFVILAESETAEVPLEYEPHAHPTHELVWVRDGTLTALIDKRVFTVSAGSALWLPAGTVHAGRLTANAQFHGAYFAPHHTLDAFDGPTTISMTPVLESLLTHLARTDLDDDARARAELVVFDVLEPTERQLTLHLPGDPRIDAIATALLADPADNRALDDWARTLGISERTITRLFRRTTGLSFAQWRQVLRVHQALTLLSEGYEVQTISEQLGYAQPSTFIEAFRRVMGTTPGAFCAAPHTTRSLS</sequence>
<proteinExistence type="predicted"/>
<dbReference type="PROSITE" id="PS00041">
    <property type="entry name" value="HTH_ARAC_FAMILY_1"/>
    <property type="match status" value="1"/>
</dbReference>
<name>A0ABT4N1F3_GORRU</name>
<dbReference type="SMART" id="SM00342">
    <property type="entry name" value="HTH_ARAC"/>
    <property type="match status" value="1"/>
</dbReference>
<dbReference type="InterPro" id="IPR003313">
    <property type="entry name" value="AraC-bd"/>
</dbReference>